<organism evidence="1 2">
    <name type="scientific">Vairimorpha apis BRL 01</name>
    <dbReference type="NCBI Taxonomy" id="1037528"/>
    <lineage>
        <taxon>Eukaryota</taxon>
        <taxon>Fungi</taxon>
        <taxon>Fungi incertae sedis</taxon>
        <taxon>Microsporidia</taxon>
        <taxon>Nosematidae</taxon>
        <taxon>Vairimorpha</taxon>
    </lineage>
</organism>
<sequence length="222" mass="26121">MYGLNYFSIVIIKGIFASNYINKNYDCKNSNVDQSKSFIFAGTTTNLESQNVNQNIKNNSFNFLIDSLGNKCNDFENHKEYNNIEHFNKSLELNHAFNVKNNKRKIDDNDQIDLNTKYICLERNPYIYNTNTSDLYYHGKSSNYNISNFESDIRRLVCLKSFNYIFQIITNDLINILRIAVNFSILENEYILPIISTLENIQFNELKIIYFMNIANEILKKK</sequence>
<gene>
    <name evidence="1" type="ORF">NAPIS_ORF00130</name>
</gene>
<dbReference type="AlphaFoldDB" id="T0L466"/>
<dbReference type="EMBL" id="KE646913">
    <property type="protein sequence ID" value="EQB62292.1"/>
    <property type="molecule type" value="Genomic_DNA"/>
</dbReference>
<keyword evidence="2" id="KW-1185">Reference proteome</keyword>
<proteinExistence type="predicted"/>
<accession>T0L466</accession>
<name>T0L466_9MICR</name>
<dbReference type="HOGENOM" id="CLU_090727_0_0_1"/>
<dbReference type="Proteomes" id="UP000053780">
    <property type="component" value="Unassembled WGS sequence"/>
</dbReference>
<reference evidence="1 2" key="1">
    <citation type="journal article" date="2013" name="BMC Genomics">
        <title>Genome sequencing and comparative genomics of honey bee microsporidia, Nosema apis reveal novel insights into host-parasite interactions.</title>
        <authorList>
            <person name="Chen Yp."/>
            <person name="Pettis J.S."/>
            <person name="Zhao Y."/>
            <person name="Liu X."/>
            <person name="Tallon L.J."/>
            <person name="Sadzewicz L.D."/>
            <person name="Li R."/>
            <person name="Zheng H."/>
            <person name="Huang S."/>
            <person name="Zhang X."/>
            <person name="Hamilton M.C."/>
            <person name="Pernal S.F."/>
            <person name="Melathopoulos A.P."/>
            <person name="Yan X."/>
            <person name="Evans J.D."/>
        </authorList>
    </citation>
    <scope>NUCLEOTIDE SEQUENCE [LARGE SCALE GENOMIC DNA]</scope>
    <source>
        <strain evidence="1 2">BRL 01</strain>
    </source>
</reference>
<evidence type="ECO:0000313" key="2">
    <source>
        <dbReference type="Proteomes" id="UP000053780"/>
    </source>
</evidence>
<dbReference type="VEuPathDB" id="MicrosporidiaDB:NAPIS_ORF00130"/>
<protein>
    <submittedName>
        <fullName evidence="1">Uncharacterized protein</fullName>
    </submittedName>
</protein>
<evidence type="ECO:0000313" key="1">
    <source>
        <dbReference type="EMBL" id="EQB62292.1"/>
    </source>
</evidence>